<keyword evidence="4" id="KW-1185">Reference proteome</keyword>
<gene>
    <name evidence="3" type="primary">Vigan.03G024100</name>
    <name evidence="3" type="ORF">VIGAN_03024100</name>
</gene>
<evidence type="ECO:0000313" key="3">
    <source>
        <dbReference type="EMBL" id="BAT80646.1"/>
    </source>
</evidence>
<dbReference type="Proteomes" id="UP000291084">
    <property type="component" value="Chromosome 3"/>
</dbReference>
<accession>A0A0S3RJF3</accession>
<sequence>PLLLNRHLLSSEPFSNHLLLAVAIFVLLRRASSTISNPEIRKDKTQRQTSPRTPNQTQNRTLKSSRKSLPS</sequence>
<feature type="non-terminal residue" evidence="3">
    <location>
        <position position="1"/>
    </location>
</feature>
<feature type="region of interest" description="Disordered" evidence="1">
    <location>
        <begin position="36"/>
        <end position="71"/>
    </location>
</feature>
<protein>
    <submittedName>
        <fullName evidence="3">Uncharacterized protein</fullName>
    </submittedName>
</protein>
<evidence type="ECO:0000256" key="2">
    <source>
        <dbReference type="SAM" id="SignalP"/>
    </source>
</evidence>
<evidence type="ECO:0000313" key="4">
    <source>
        <dbReference type="Proteomes" id="UP000291084"/>
    </source>
</evidence>
<keyword evidence="2" id="KW-0732">Signal</keyword>
<reference evidence="3 4" key="1">
    <citation type="journal article" date="2015" name="Sci. Rep.">
        <title>The power of single molecule real-time sequencing technology in the de novo assembly of a eukaryotic genome.</title>
        <authorList>
            <person name="Sakai H."/>
            <person name="Naito K."/>
            <person name="Ogiso-Tanaka E."/>
            <person name="Takahashi Y."/>
            <person name="Iseki K."/>
            <person name="Muto C."/>
            <person name="Satou K."/>
            <person name="Teruya K."/>
            <person name="Shiroma A."/>
            <person name="Shimoji M."/>
            <person name="Hirano T."/>
            <person name="Itoh T."/>
            <person name="Kaga A."/>
            <person name="Tomooka N."/>
        </authorList>
    </citation>
    <scope>NUCLEOTIDE SEQUENCE [LARGE SCALE GENOMIC DNA]</scope>
    <source>
        <strain evidence="4">cv. Shumari</strain>
    </source>
</reference>
<proteinExistence type="predicted"/>
<name>A0A0S3RJF3_PHAAN</name>
<feature type="compositionally biased region" description="Polar residues" evidence="1">
    <location>
        <begin position="47"/>
        <end position="71"/>
    </location>
</feature>
<dbReference type="EMBL" id="AP015036">
    <property type="protein sequence ID" value="BAT80646.1"/>
    <property type="molecule type" value="Genomic_DNA"/>
</dbReference>
<feature type="chain" id="PRO_5006617083" evidence="2">
    <location>
        <begin position="34"/>
        <end position="71"/>
    </location>
</feature>
<feature type="signal peptide" evidence="2">
    <location>
        <begin position="1"/>
        <end position="33"/>
    </location>
</feature>
<evidence type="ECO:0000256" key="1">
    <source>
        <dbReference type="SAM" id="MobiDB-lite"/>
    </source>
</evidence>
<dbReference type="AlphaFoldDB" id="A0A0S3RJF3"/>
<organism evidence="3 4">
    <name type="scientific">Vigna angularis var. angularis</name>
    <dbReference type="NCBI Taxonomy" id="157739"/>
    <lineage>
        <taxon>Eukaryota</taxon>
        <taxon>Viridiplantae</taxon>
        <taxon>Streptophyta</taxon>
        <taxon>Embryophyta</taxon>
        <taxon>Tracheophyta</taxon>
        <taxon>Spermatophyta</taxon>
        <taxon>Magnoliopsida</taxon>
        <taxon>eudicotyledons</taxon>
        <taxon>Gunneridae</taxon>
        <taxon>Pentapetalae</taxon>
        <taxon>rosids</taxon>
        <taxon>fabids</taxon>
        <taxon>Fabales</taxon>
        <taxon>Fabaceae</taxon>
        <taxon>Papilionoideae</taxon>
        <taxon>50 kb inversion clade</taxon>
        <taxon>NPAAA clade</taxon>
        <taxon>indigoferoid/millettioid clade</taxon>
        <taxon>Phaseoleae</taxon>
        <taxon>Vigna</taxon>
    </lineage>
</organism>